<dbReference type="InterPro" id="IPR009057">
    <property type="entry name" value="Homeodomain-like_sf"/>
</dbReference>
<evidence type="ECO:0000313" key="1">
    <source>
        <dbReference type="EMBL" id="MBB4018215.1"/>
    </source>
</evidence>
<evidence type="ECO:0000313" key="2">
    <source>
        <dbReference type="Proteomes" id="UP000577362"/>
    </source>
</evidence>
<dbReference type="SUPFAM" id="SSF46689">
    <property type="entry name" value="Homeodomain-like"/>
    <property type="match status" value="1"/>
</dbReference>
<name>A0A840BXZ1_9HYPH</name>
<sequence>MSPSWLPSVLRTIADAAGLDVALVLAERYGGRRVDLPVRLHEGNWLVEAVGWDAARAIVESFGPGRLDIPLGPAGTFARMRREIDRRYAELENGGASAARIASELGMTERAIRQRRARRRAMQAPDRRQKSLF</sequence>
<dbReference type="EMBL" id="JACIEN010000003">
    <property type="protein sequence ID" value="MBB4018215.1"/>
    <property type="molecule type" value="Genomic_DNA"/>
</dbReference>
<dbReference type="RefSeq" id="WP_183317210.1">
    <property type="nucleotide sequence ID" value="NZ_JACIEN010000003.1"/>
</dbReference>
<protein>
    <recommendedName>
        <fullName evidence="3">Mor transcription activator domain-containing protein</fullName>
    </recommendedName>
</protein>
<evidence type="ECO:0008006" key="3">
    <source>
        <dbReference type="Google" id="ProtNLM"/>
    </source>
</evidence>
<comment type="caution">
    <text evidence="1">The sequence shown here is derived from an EMBL/GenBank/DDBJ whole genome shotgun (WGS) entry which is preliminary data.</text>
</comment>
<keyword evidence="2" id="KW-1185">Reference proteome</keyword>
<dbReference type="Proteomes" id="UP000577362">
    <property type="component" value="Unassembled WGS sequence"/>
</dbReference>
<accession>A0A840BXZ1</accession>
<reference evidence="1 2" key="1">
    <citation type="submission" date="2020-08" db="EMBL/GenBank/DDBJ databases">
        <title>Genomic Encyclopedia of Type Strains, Phase IV (KMG-IV): sequencing the most valuable type-strain genomes for metagenomic binning, comparative biology and taxonomic classification.</title>
        <authorList>
            <person name="Goeker M."/>
        </authorList>
    </citation>
    <scope>NUCLEOTIDE SEQUENCE [LARGE SCALE GENOMIC DNA]</scope>
    <source>
        <strain evidence="1 2">DSM 103737</strain>
    </source>
</reference>
<gene>
    <name evidence="1" type="ORF">GGR16_003249</name>
</gene>
<organism evidence="1 2">
    <name type="scientific">Chelatococcus caeni</name>
    <dbReference type="NCBI Taxonomy" id="1348468"/>
    <lineage>
        <taxon>Bacteria</taxon>
        <taxon>Pseudomonadati</taxon>
        <taxon>Pseudomonadota</taxon>
        <taxon>Alphaproteobacteria</taxon>
        <taxon>Hyphomicrobiales</taxon>
        <taxon>Chelatococcaceae</taxon>
        <taxon>Chelatococcus</taxon>
    </lineage>
</organism>
<proteinExistence type="predicted"/>
<dbReference type="AlphaFoldDB" id="A0A840BXZ1"/>